<dbReference type="OrthoDB" id="3069632at2759"/>
<evidence type="ECO:0000256" key="2">
    <source>
        <dbReference type="SAM" id="Phobius"/>
    </source>
</evidence>
<evidence type="ECO:0000256" key="1">
    <source>
        <dbReference type="SAM" id="MobiDB-lite"/>
    </source>
</evidence>
<keyword evidence="2" id="KW-0812">Transmembrane</keyword>
<feature type="transmembrane region" description="Helical" evidence="2">
    <location>
        <begin position="307"/>
        <end position="330"/>
    </location>
</feature>
<reference evidence="4" key="1">
    <citation type="journal article" date="2014" name="Proc. Natl. Acad. Sci. U.S.A.">
        <title>Extensive sampling of basidiomycete genomes demonstrates inadequacy of the white-rot/brown-rot paradigm for wood decay fungi.</title>
        <authorList>
            <person name="Riley R."/>
            <person name="Salamov A.A."/>
            <person name="Brown D.W."/>
            <person name="Nagy L.G."/>
            <person name="Floudas D."/>
            <person name="Held B.W."/>
            <person name="Levasseur A."/>
            <person name="Lombard V."/>
            <person name="Morin E."/>
            <person name="Otillar R."/>
            <person name="Lindquist E.A."/>
            <person name="Sun H."/>
            <person name="LaButti K.M."/>
            <person name="Schmutz J."/>
            <person name="Jabbour D."/>
            <person name="Luo H."/>
            <person name="Baker S.E."/>
            <person name="Pisabarro A.G."/>
            <person name="Walton J.D."/>
            <person name="Blanchette R.A."/>
            <person name="Henrissat B."/>
            <person name="Martin F."/>
            <person name="Cullen D."/>
            <person name="Hibbett D.S."/>
            <person name="Grigoriev I.V."/>
        </authorList>
    </citation>
    <scope>NUCLEOTIDE SEQUENCE [LARGE SCALE GENOMIC DNA]</scope>
    <source>
        <strain evidence="4">CBS 339.88</strain>
    </source>
</reference>
<sequence length="376" mass="40517">MSERFIFIDDTDPGLKYGPGWTSQNVTTSTNQLPANPLYGTLHALVYAGTPVQSSLSYGFNATYVAAIFPSTPFSSIVSCTIDGIQQEVFLDSTLSVCHNNVTLPVGVHQLEVAVNTSIQNSVLFDGLYLHSTYESTVDADIQIPIHDAGIDHYTLQNYGDTLNFDFVGYSMTFYAYYANTDNHPPSNAVYTIDDSPPVNFTVNNVATAVIPAIGSQILIQTPRYSLGPHSFSLRFLGTSDTAPIRMNNIIIQNSSTPVNLNLEIVPPIPSPTVSSSSLSSTPYSPTPTVTNTTSAHSETKSTNSGVIAGSVIAVLVIVALLILGVLFIFRRYPRTKKEVNPVHVVHSGDTEVFGSAEGPEGSVQVREYADGRNVL</sequence>
<evidence type="ECO:0000313" key="3">
    <source>
        <dbReference type="EMBL" id="KDR76675.1"/>
    </source>
</evidence>
<keyword evidence="4" id="KW-1185">Reference proteome</keyword>
<feature type="region of interest" description="Disordered" evidence="1">
    <location>
        <begin position="274"/>
        <end position="302"/>
    </location>
</feature>
<dbReference type="EMBL" id="KL142378">
    <property type="protein sequence ID" value="KDR76675.1"/>
    <property type="molecule type" value="Genomic_DNA"/>
</dbReference>
<evidence type="ECO:0000313" key="4">
    <source>
        <dbReference type="Proteomes" id="UP000027222"/>
    </source>
</evidence>
<protein>
    <submittedName>
        <fullName evidence="3">Uncharacterized protein</fullName>
    </submittedName>
</protein>
<dbReference type="Proteomes" id="UP000027222">
    <property type="component" value="Unassembled WGS sequence"/>
</dbReference>
<dbReference type="AlphaFoldDB" id="A0A067T0E7"/>
<proteinExistence type="predicted"/>
<keyword evidence="2" id="KW-0472">Membrane</keyword>
<gene>
    <name evidence="3" type="ORF">GALMADRAFT_139575</name>
</gene>
<accession>A0A067T0E7</accession>
<keyword evidence="2" id="KW-1133">Transmembrane helix</keyword>
<feature type="compositionally biased region" description="Low complexity" evidence="1">
    <location>
        <begin position="274"/>
        <end position="295"/>
    </location>
</feature>
<dbReference type="HOGENOM" id="CLU_713809_0_0_1"/>
<organism evidence="3 4">
    <name type="scientific">Galerina marginata (strain CBS 339.88)</name>
    <dbReference type="NCBI Taxonomy" id="685588"/>
    <lineage>
        <taxon>Eukaryota</taxon>
        <taxon>Fungi</taxon>
        <taxon>Dikarya</taxon>
        <taxon>Basidiomycota</taxon>
        <taxon>Agaricomycotina</taxon>
        <taxon>Agaricomycetes</taxon>
        <taxon>Agaricomycetidae</taxon>
        <taxon>Agaricales</taxon>
        <taxon>Agaricineae</taxon>
        <taxon>Strophariaceae</taxon>
        <taxon>Galerina</taxon>
    </lineage>
</organism>
<name>A0A067T0E7_GALM3</name>